<sequence length="349" mass="39808">MTEYVAEKVDEKPTPDTWSHLKNRSKCNRSLESFTTLLSRAAPKSLEGLATSNYFDVLEAVDVEFQKIDITTTPNLGQRIRSYHKNHTRIVKDDRPARVGEVVDFLIQDVKTAQSPPRPDTLLQEDVYAPKARKHVGFISNGDKILHFALDHLIALHVVLNDCMRSNDPCLDQVVRVRPIYRVLAAYETNSDTTFSKKWSQQVGGHVSPVRKRMLETVDNWWNASAEVVEWIRVTHALAFFELMLMTIAPAIFHSDHWIQYVTVQPVVWLPAHHFRLLHTNVLLQILRSSLGGLCLSEWFDAKWESPTFAALMKLHSSTHFLTNEASILQLKEEDGVQKLVVGPLSVHC</sequence>
<evidence type="ECO:0000256" key="1">
    <source>
        <dbReference type="SAM" id="MobiDB-lite"/>
    </source>
</evidence>
<reference evidence="2" key="2">
    <citation type="submission" date="2011-02" db="EMBL/GenBank/DDBJ databases">
        <authorList>
            <person name="MacLean D."/>
        </authorList>
    </citation>
    <scope>NUCLEOTIDE SEQUENCE</scope>
</reference>
<gene>
    <name evidence="2" type="primary">AlNc14C332G10702</name>
    <name evidence="2" type="ORF">ALNC14_120600</name>
</gene>
<feature type="region of interest" description="Disordered" evidence="1">
    <location>
        <begin position="1"/>
        <end position="21"/>
    </location>
</feature>
<feature type="compositionally biased region" description="Basic and acidic residues" evidence="1">
    <location>
        <begin position="1"/>
        <end position="14"/>
    </location>
</feature>
<reference evidence="2" key="1">
    <citation type="journal article" date="2011" name="PLoS Biol.">
        <title>Gene gain and loss during evolution of obligate parasitism in the white rust pathogen of Arabidopsis thaliana.</title>
        <authorList>
            <person name="Kemen E."/>
            <person name="Gardiner A."/>
            <person name="Schultz-Larsen T."/>
            <person name="Kemen A.C."/>
            <person name="Balmuth A.L."/>
            <person name="Robert-Seilaniantz A."/>
            <person name="Bailey K."/>
            <person name="Holub E."/>
            <person name="Studholme D.J."/>
            <person name="Maclean D."/>
            <person name="Jones J.D."/>
        </authorList>
    </citation>
    <scope>NUCLEOTIDE SEQUENCE</scope>
</reference>
<dbReference type="HOGENOM" id="CLU_053963_0_0_1"/>
<accession>F0WWT9</accession>
<proteinExistence type="predicted"/>
<dbReference type="EMBL" id="FR824377">
    <property type="protein sequence ID" value="CCA25916.1"/>
    <property type="molecule type" value="Genomic_DNA"/>
</dbReference>
<protein>
    <submittedName>
        <fullName evidence="2">AlNc14C332G10702 protein</fullName>
    </submittedName>
</protein>
<organism evidence="2">
    <name type="scientific">Albugo laibachii Nc14</name>
    <dbReference type="NCBI Taxonomy" id="890382"/>
    <lineage>
        <taxon>Eukaryota</taxon>
        <taxon>Sar</taxon>
        <taxon>Stramenopiles</taxon>
        <taxon>Oomycota</taxon>
        <taxon>Peronosporomycetes</taxon>
        <taxon>Albuginales</taxon>
        <taxon>Albuginaceae</taxon>
        <taxon>Albugo</taxon>
    </lineage>
</organism>
<name>F0WWT9_9STRA</name>
<evidence type="ECO:0000313" key="2">
    <source>
        <dbReference type="EMBL" id="CCA25916.1"/>
    </source>
</evidence>
<dbReference type="AlphaFoldDB" id="F0WWT9"/>